<reference evidence="4" key="1">
    <citation type="journal article" date="2021" name="PeerJ">
        <title>Extensive microbial diversity within the chicken gut microbiome revealed by metagenomics and culture.</title>
        <authorList>
            <person name="Gilroy R."/>
            <person name="Ravi A."/>
            <person name="Getino M."/>
            <person name="Pursley I."/>
            <person name="Horton D.L."/>
            <person name="Alikhan N.F."/>
            <person name="Baker D."/>
            <person name="Gharbi K."/>
            <person name="Hall N."/>
            <person name="Watson M."/>
            <person name="Adriaenssens E.M."/>
            <person name="Foster-Nyarko E."/>
            <person name="Jarju S."/>
            <person name="Secka A."/>
            <person name="Antonio M."/>
            <person name="Oren A."/>
            <person name="Chaudhuri R.R."/>
            <person name="La Ragione R."/>
            <person name="Hildebrand F."/>
            <person name="Pallen M.J."/>
        </authorList>
    </citation>
    <scope>NUCLEOTIDE SEQUENCE</scope>
    <source>
        <strain evidence="4">ChiW19-6364</strain>
    </source>
</reference>
<dbReference type="PROSITE" id="PS01031">
    <property type="entry name" value="SHSP"/>
    <property type="match status" value="1"/>
</dbReference>
<evidence type="ECO:0000313" key="4">
    <source>
        <dbReference type="EMBL" id="HJD38651.1"/>
    </source>
</evidence>
<dbReference type="PANTHER" id="PTHR11527">
    <property type="entry name" value="HEAT-SHOCK PROTEIN 20 FAMILY MEMBER"/>
    <property type="match status" value="1"/>
</dbReference>
<dbReference type="CDD" id="cd06471">
    <property type="entry name" value="ACD_LpsHSP_like"/>
    <property type="match status" value="1"/>
</dbReference>
<accession>A0A9D2R8A2</accession>
<evidence type="ECO:0000256" key="2">
    <source>
        <dbReference type="RuleBase" id="RU003616"/>
    </source>
</evidence>
<comment type="caution">
    <text evidence="4">The sequence shown here is derived from an EMBL/GenBank/DDBJ whole genome shotgun (WGS) entry which is preliminary data.</text>
</comment>
<evidence type="ECO:0000313" key="5">
    <source>
        <dbReference type="Proteomes" id="UP000823850"/>
    </source>
</evidence>
<name>A0A9D2R8A2_9FIRM</name>
<dbReference type="AlphaFoldDB" id="A0A9D2R8A2"/>
<dbReference type="InterPro" id="IPR031107">
    <property type="entry name" value="Small_HSP"/>
</dbReference>
<dbReference type="InterPro" id="IPR002068">
    <property type="entry name" value="A-crystallin/Hsp20_dom"/>
</dbReference>
<organism evidence="4 5">
    <name type="scientific">Candidatus Blautia stercoripullorum</name>
    <dbReference type="NCBI Taxonomy" id="2838502"/>
    <lineage>
        <taxon>Bacteria</taxon>
        <taxon>Bacillati</taxon>
        <taxon>Bacillota</taxon>
        <taxon>Clostridia</taxon>
        <taxon>Lachnospirales</taxon>
        <taxon>Lachnospiraceae</taxon>
        <taxon>Blautia</taxon>
    </lineage>
</organism>
<gene>
    <name evidence="4" type="ORF">H9913_01360</name>
</gene>
<dbReference type="Proteomes" id="UP000823850">
    <property type="component" value="Unassembled WGS sequence"/>
</dbReference>
<sequence>MMMPSVFGENLFDDFMDFPFEDFWGSKNPLYGKHAKNMMKTDVRETEHSYEVDIDLPGFKKDEITAQLENGYLTISAAKGLDKDKKDEKGNYIRQERYAGAMSRSFYVGDAVTQDEVKAKYEDGILKLSIPKKAEQSVEQKNQIAIEG</sequence>
<reference evidence="4" key="2">
    <citation type="submission" date="2021-04" db="EMBL/GenBank/DDBJ databases">
        <authorList>
            <person name="Gilroy R."/>
        </authorList>
    </citation>
    <scope>NUCLEOTIDE SEQUENCE</scope>
    <source>
        <strain evidence="4">ChiW19-6364</strain>
    </source>
</reference>
<feature type="domain" description="SHSP" evidence="3">
    <location>
        <begin position="32"/>
        <end position="147"/>
    </location>
</feature>
<protein>
    <submittedName>
        <fullName evidence="4">Hsp20/alpha crystallin family protein</fullName>
    </submittedName>
</protein>
<dbReference type="SUPFAM" id="SSF49764">
    <property type="entry name" value="HSP20-like chaperones"/>
    <property type="match status" value="1"/>
</dbReference>
<evidence type="ECO:0000259" key="3">
    <source>
        <dbReference type="PROSITE" id="PS01031"/>
    </source>
</evidence>
<proteinExistence type="inferred from homology"/>
<dbReference type="InterPro" id="IPR008978">
    <property type="entry name" value="HSP20-like_chaperone"/>
</dbReference>
<dbReference type="Gene3D" id="2.60.40.790">
    <property type="match status" value="1"/>
</dbReference>
<dbReference type="Pfam" id="PF00011">
    <property type="entry name" value="HSP20"/>
    <property type="match status" value="1"/>
</dbReference>
<evidence type="ECO:0000256" key="1">
    <source>
        <dbReference type="PROSITE-ProRule" id="PRU00285"/>
    </source>
</evidence>
<dbReference type="EMBL" id="DWUX01000021">
    <property type="protein sequence ID" value="HJD38651.1"/>
    <property type="molecule type" value="Genomic_DNA"/>
</dbReference>
<comment type="similarity">
    <text evidence="1 2">Belongs to the small heat shock protein (HSP20) family.</text>
</comment>